<evidence type="ECO:0000256" key="10">
    <source>
        <dbReference type="ARBA" id="ARBA00022605"/>
    </source>
</evidence>
<dbReference type="InterPro" id="IPR036263">
    <property type="entry name" value="Chorismate_II_sf"/>
</dbReference>
<comment type="subcellular location">
    <subcellularLocation>
        <location evidence="3">Cytoplasm</location>
    </subcellularLocation>
</comment>
<dbReference type="InterPro" id="IPR036979">
    <property type="entry name" value="CM_dom_sf"/>
</dbReference>
<reference evidence="23 24" key="1">
    <citation type="submission" date="2015-09" db="EMBL/GenBank/DDBJ databases">
        <authorList>
            <consortium name="Pathogen Informatics"/>
        </authorList>
    </citation>
    <scope>NUCLEOTIDE SEQUENCE [LARGE SCALE GENOMIC DNA]</scope>
    <source>
        <strain evidence="23 24">2789STDY5834902</strain>
    </source>
</reference>
<evidence type="ECO:0000256" key="3">
    <source>
        <dbReference type="ARBA" id="ARBA00004496"/>
    </source>
</evidence>
<dbReference type="InterPro" id="IPR045865">
    <property type="entry name" value="ACT-like_dom_sf"/>
</dbReference>
<keyword evidence="9" id="KW-0963">Cytoplasm</keyword>
<comment type="function">
    <text evidence="2">Catalyzes the Claisen rearrangement of chorismate to prephenate and the decarboxylation/dehydration of prephenate to phenylpyruvate.</text>
</comment>
<evidence type="ECO:0000256" key="6">
    <source>
        <dbReference type="ARBA" id="ARBA00013147"/>
    </source>
</evidence>
<dbReference type="Pfam" id="PF00800">
    <property type="entry name" value="PDT"/>
    <property type="match status" value="1"/>
</dbReference>
<gene>
    <name evidence="23" type="primary">pheA</name>
    <name evidence="23" type="ORF">ERS852514_00010</name>
</gene>
<dbReference type="InterPro" id="IPR002701">
    <property type="entry name" value="CM_II_prokaryot"/>
</dbReference>
<dbReference type="SMART" id="SM00830">
    <property type="entry name" value="CM_2"/>
    <property type="match status" value="1"/>
</dbReference>
<accession>A0A174HW53</accession>
<evidence type="ECO:0000256" key="13">
    <source>
        <dbReference type="ARBA" id="ARBA00023235"/>
    </source>
</evidence>
<sequence>MDLADIRQTIDGIDTTLLNSFVERMDIATEVAKSKIEMGKAVFDPARERSKLNNLAGRAPERYEAQTITLFRLLMSMSKAEQQRYINELKGTTVSQKAHATAEAFDMPFPQTASVACQGVEGAYSQIAACKLFDVPDIAFFETFEGVMRAVRDGFCEFGVLPIENSTAGSVNAVYDLLAQFDFHIVRSLRLKIDHNLLVKPGTKLQDVREVYSHGQAIAQCAGFIDAHELHATKHLNTAMSAEMVANSERTDVAAIASRSCAALYGLEVLEPNIQDSDNNYTRFVVISREPRVYPGANRTSLMITTANEPGALYRVLERFYALNINLIKLESRPIPGRDFEFMFYFDLDCPFGSKALDDLLDSIDDVCESFTYFGSYTEVL</sequence>
<evidence type="ECO:0000259" key="21">
    <source>
        <dbReference type="PROSITE" id="PS51171"/>
    </source>
</evidence>
<dbReference type="PROSITE" id="PS51168">
    <property type="entry name" value="CHORISMATE_MUT_2"/>
    <property type="match status" value="1"/>
</dbReference>
<dbReference type="AlphaFoldDB" id="A0A174HW53"/>
<evidence type="ECO:0000313" key="23">
    <source>
        <dbReference type="EMBL" id="CUO77075.1"/>
    </source>
</evidence>
<dbReference type="InterPro" id="IPR002912">
    <property type="entry name" value="ACT_dom"/>
</dbReference>
<dbReference type="SUPFAM" id="SSF55021">
    <property type="entry name" value="ACT-like"/>
    <property type="match status" value="1"/>
</dbReference>
<dbReference type="GO" id="GO:0046417">
    <property type="term" value="P:chorismate metabolic process"/>
    <property type="evidence" value="ECO:0007669"/>
    <property type="project" value="InterPro"/>
</dbReference>
<protein>
    <recommendedName>
        <fullName evidence="7">Bifunctional chorismate mutase/prephenate dehydratase</fullName>
        <ecNumber evidence="6">4.2.1.51</ecNumber>
    </recommendedName>
    <alternativeName>
        <fullName evidence="17">Chorismate mutase-prephenate dehydratase</fullName>
    </alternativeName>
    <alternativeName>
        <fullName evidence="8">Prephenate dehydratase</fullName>
    </alternativeName>
    <alternativeName>
        <fullName evidence="16">p-protein</fullName>
    </alternativeName>
</protein>
<dbReference type="Pfam" id="PF01817">
    <property type="entry name" value="CM_2"/>
    <property type="match status" value="1"/>
</dbReference>
<comment type="catalytic activity">
    <reaction evidence="1">
        <text>chorismate = prephenate</text>
        <dbReference type="Rhea" id="RHEA:13897"/>
        <dbReference type="ChEBI" id="CHEBI:29748"/>
        <dbReference type="ChEBI" id="CHEBI:29934"/>
        <dbReference type="EC" id="5.4.99.5"/>
    </reaction>
</comment>
<dbReference type="UniPathway" id="UPA00120">
    <property type="reaction ID" value="UER00203"/>
</dbReference>
<dbReference type="UniPathway" id="UPA00121">
    <property type="reaction ID" value="UER00345"/>
</dbReference>
<evidence type="ECO:0000256" key="12">
    <source>
        <dbReference type="ARBA" id="ARBA00023222"/>
    </source>
</evidence>
<dbReference type="PIRSF" id="PIRSF001500">
    <property type="entry name" value="Chor_mut_pdt_Ppr"/>
    <property type="match status" value="1"/>
</dbReference>
<feature type="site" description="Essential for prephenate dehydratase activity" evidence="19">
    <location>
        <position position="282"/>
    </location>
</feature>
<organism evidence="23 24">
    <name type="scientific">Collinsella aerofaciens</name>
    <dbReference type="NCBI Taxonomy" id="74426"/>
    <lineage>
        <taxon>Bacteria</taxon>
        <taxon>Bacillati</taxon>
        <taxon>Actinomycetota</taxon>
        <taxon>Coriobacteriia</taxon>
        <taxon>Coriobacteriales</taxon>
        <taxon>Coriobacteriaceae</taxon>
        <taxon>Collinsella</taxon>
    </lineage>
</organism>
<evidence type="ECO:0000256" key="16">
    <source>
        <dbReference type="ARBA" id="ARBA00031175"/>
    </source>
</evidence>
<dbReference type="InterPro" id="IPR001086">
    <property type="entry name" value="Preph_deHydtase"/>
</dbReference>
<dbReference type="GO" id="GO:0004664">
    <property type="term" value="F:prephenate dehydratase activity"/>
    <property type="evidence" value="ECO:0007669"/>
    <property type="project" value="UniProtKB-EC"/>
</dbReference>
<evidence type="ECO:0000256" key="14">
    <source>
        <dbReference type="ARBA" id="ARBA00023239"/>
    </source>
</evidence>
<dbReference type="GO" id="GO:0004106">
    <property type="term" value="F:chorismate mutase activity"/>
    <property type="evidence" value="ECO:0007669"/>
    <property type="project" value="UniProtKB-EC"/>
</dbReference>
<evidence type="ECO:0000256" key="19">
    <source>
        <dbReference type="PIRSR" id="PIRSR001500-2"/>
    </source>
</evidence>
<dbReference type="Gene3D" id="3.30.70.260">
    <property type="match status" value="1"/>
</dbReference>
<dbReference type="PANTHER" id="PTHR21022:SF19">
    <property type="entry name" value="PREPHENATE DEHYDRATASE-RELATED"/>
    <property type="match status" value="1"/>
</dbReference>
<dbReference type="EMBL" id="CZAQ01000001">
    <property type="protein sequence ID" value="CUO77075.1"/>
    <property type="molecule type" value="Genomic_DNA"/>
</dbReference>
<dbReference type="NCBIfam" id="NF008865">
    <property type="entry name" value="PRK11898.1"/>
    <property type="match status" value="1"/>
</dbReference>
<evidence type="ECO:0000256" key="4">
    <source>
        <dbReference type="ARBA" id="ARBA00004741"/>
    </source>
</evidence>
<keyword evidence="13" id="KW-0413">Isomerase</keyword>
<dbReference type="SUPFAM" id="SSF53850">
    <property type="entry name" value="Periplasmic binding protein-like II"/>
    <property type="match status" value="1"/>
</dbReference>
<evidence type="ECO:0000256" key="18">
    <source>
        <dbReference type="ARBA" id="ARBA00047848"/>
    </source>
</evidence>
<name>A0A174HW53_9ACTN</name>
<proteinExistence type="predicted"/>
<dbReference type="PROSITE" id="PS51671">
    <property type="entry name" value="ACT"/>
    <property type="match status" value="1"/>
</dbReference>
<dbReference type="Gene3D" id="1.20.59.10">
    <property type="entry name" value="Chorismate mutase"/>
    <property type="match status" value="1"/>
</dbReference>
<dbReference type="PANTHER" id="PTHR21022">
    <property type="entry name" value="PREPHENATE DEHYDRATASE P PROTEIN"/>
    <property type="match status" value="1"/>
</dbReference>
<evidence type="ECO:0000256" key="17">
    <source>
        <dbReference type="ARBA" id="ARBA00031520"/>
    </source>
</evidence>
<comment type="pathway">
    <text evidence="4">Amino-acid biosynthesis; L-phenylalanine biosynthesis; phenylpyruvate from prephenate: step 1/1.</text>
</comment>
<evidence type="ECO:0000256" key="8">
    <source>
        <dbReference type="ARBA" id="ARBA00021872"/>
    </source>
</evidence>
<dbReference type="InterPro" id="IPR008242">
    <property type="entry name" value="Chor_mutase/pphenate_deHydtase"/>
</dbReference>
<dbReference type="PROSITE" id="PS00857">
    <property type="entry name" value="PREPHENATE_DEHYDR_1"/>
    <property type="match status" value="1"/>
</dbReference>
<evidence type="ECO:0000256" key="5">
    <source>
        <dbReference type="ARBA" id="ARBA00004817"/>
    </source>
</evidence>
<comment type="pathway">
    <text evidence="5">Metabolic intermediate biosynthesis; prephenate biosynthesis; prephenate from chorismate: step 1/1.</text>
</comment>
<evidence type="ECO:0000313" key="24">
    <source>
        <dbReference type="Proteomes" id="UP000095454"/>
    </source>
</evidence>
<dbReference type="EC" id="4.2.1.51" evidence="6"/>
<evidence type="ECO:0000256" key="11">
    <source>
        <dbReference type="ARBA" id="ARBA00023141"/>
    </source>
</evidence>
<evidence type="ECO:0000259" key="20">
    <source>
        <dbReference type="PROSITE" id="PS51168"/>
    </source>
</evidence>
<feature type="domain" description="Chorismate mutase" evidence="20">
    <location>
        <begin position="1"/>
        <end position="86"/>
    </location>
</feature>
<keyword evidence="12" id="KW-0584">Phenylalanine biosynthesis</keyword>
<keyword evidence="11" id="KW-0057">Aromatic amino acid biosynthesis</keyword>
<keyword evidence="10" id="KW-0028">Amino-acid biosynthesis</keyword>
<dbReference type="InterPro" id="IPR018528">
    <property type="entry name" value="Preph_deHydtase_CS"/>
</dbReference>
<feature type="domain" description="ACT" evidence="22">
    <location>
        <begin position="301"/>
        <end position="381"/>
    </location>
</feature>
<comment type="catalytic activity">
    <reaction evidence="18">
        <text>prephenate + H(+) = 3-phenylpyruvate + CO2 + H2O</text>
        <dbReference type="Rhea" id="RHEA:21648"/>
        <dbReference type="ChEBI" id="CHEBI:15377"/>
        <dbReference type="ChEBI" id="CHEBI:15378"/>
        <dbReference type="ChEBI" id="CHEBI:16526"/>
        <dbReference type="ChEBI" id="CHEBI:18005"/>
        <dbReference type="ChEBI" id="CHEBI:29934"/>
        <dbReference type="EC" id="4.2.1.51"/>
    </reaction>
</comment>
<evidence type="ECO:0000256" key="2">
    <source>
        <dbReference type="ARBA" id="ARBA00002364"/>
    </source>
</evidence>
<keyword evidence="14" id="KW-0456">Lyase</keyword>
<keyword evidence="15" id="KW-0511">Multifunctional enzyme</keyword>
<evidence type="ECO:0000259" key="22">
    <source>
        <dbReference type="PROSITE" id="PS51671"/>
    </source>
</evidence>
<dbReference type="CDD" id="cd13631">
    <property type="entry name" value="PBP2_Ct-PDT_like"/>
    <property type="match status" value="1"/>
</dbReference>
<feature type="domain" description="Prephenate dehydratase" evidence="21">
    <location>
        <begin position="114"/>
        <end position="289"/>
    </location>
</feature>
<evidence type="ECO:0000256" key="9">
    <source>
        <dbReference type="ARBA" id="ARBA00022490"/>
    </source>
</evidence>
<dbReference type="Gene3D" id="3.40.190.10">
    <property type="entry name" value="Periplasmic binding protein-like II"/>
    <property type="match status" value="2"/>
</dbReference>
<dbReference type="Proteomes" id="UP000095454">
    <property type="component" value="Unassembled WGS sequence"/>
</dbReference>
<evidence type="ECO:0000256" key="1">
    <source>
        <dbReference type="ARBA" id="ARBA00000824"/>
    </source>
</evidence>
<evidence type="ECO:0000256" key="7">
    <source>
        <dbReference type="ARBA" id="ARBA00014401"/>
    </source>
</evidence>
<dbReference type="PROSITE" id="PS51171">
    <property type="entry name" value="PREPHENATE_DEHYDR_3"/>
    <property type="match status" value="1"/>
</dbReference>
<dbReference type="SUPFAM" id="SSF48600">
    <property type="entry name" value="Chorismate mutase II"/>
    <property type="match status" value="1"/>
</dbReference>
<dbReference type="GO" id="GO:0005737">
    <property type="term" value="C:cytoplasm"/>
    <property type="evidence" value="ECO:0007669"/>
    <property type="project" value="UniProtKB-SubCell"/>
</dbReference>
<evidence type="ECO:0000256" key="15">
    <source>
        <dbReference type="ARBA" id="ARBA00023268"/>
    </source>
</evidence>
<dbReference type="GO" id="GO:0009094">
    <property type="term" value="P:L-phenylalanine biosynthetic process"/>
    <property type="evidence" value="ECO:0007669"/>
    <property type="project" value="UniProtKB-UniPathway"/>
</dbReference>
<dbReference type="CDD" id="cd04905">
    <property type="entry name" value="ACT_CM-PDT"/>
    <property type="match status" value="1"/>
</dbReference>
<dbReference type="RefSeq" id="WP_055249964.1">
    <property type="nucleotide sequence ID" value="NZ_CABIXX010000001.1"/>
</dbReference>